<name>A0A3A1UXA4_9BACL</name>
<dbReference type="EMBL" id="QXQA01000006">
    <property type="protein sequence ID" value="RIX52835.1"/>
    <property type="molecule type" value="Genomic_DNA"/>
</dbReference>
<evidence type="ECO:0000313" key="2">
    <source>
        <dbReference type="Proteomes" id="UP000266482"/>
    </source>
</evidence>
<dbReference type="AlphaFoldDB" id="A0A3A1UXA4"/>
<evidence type="ECO:0000313" key="1">
    <source>
        <dbReference type="EMBL" id="RIX52835.1"/>
    </source>
</evidence>
<dbReference type="Proteomes" id="UP000266482">
    <property type="component" value="Unassembled WGS sequence"/>
</dbReference>
<sequence length="103" mass="11440">METTPLSAITISYEEESFRALSFRKAELVVVTQYGDKLWYIDAEGIDDAGLLAWFGSSENIRVELVATAEDGGQWQGTGYLHPNEHNRAAAIRGDGELTYLQN</sequence>
<keyword evidence="2" id="KW-1185">Reference proteome</keyword>
<accession>A0A3A1UXA4</accession>
<gene>
    <name evidence="1" type="ORF">D3P08_11745</name>
</gene>
<reference evidence="1 2" key="1">
    <citation type="submission" date="2018-09" db="EMBL/GenBank/DDBJ databases">
        <title>Paenibacillus aracenensis nov. sp. isolated from a cave in southern Spain.</title>
        <authorList>
            <person name="Jurado V."/>
            <person name="Gutierrez-Patricio S."/>
            <person name="Gonzalez-Pimentel J.L."/>
            <person name="Miller A.Z."/>
            <person name="Laiz L."/>
            <person name="Saiz-Jimenez C."/>
        </authorList>
    </citation>
    <scope>NUCLEOTIDE SEQUENCE [LARGE SCALE GENOMIC DNA]</scope>
    <source>
        <strain evidence="1 2">DSM 22867</strain>
    </source>
</reference>
<comment type="caution">
    <text evidence="1">The sequence shown here is derived from an EMBL/GenBank/DDBJ whole genome shotgun (WGS) entry which is preliminary data.</text>
</comment>
<dbReference type="OrthoDB" id="2678890at2"/>
<protein>
    <submittedName>
        <fullName evidence="1">Uncharacterized protein</fullName>
    </submittedName>
</protein>
<organism evidence="1 2">
    <name type="scientific">Paenibacillus nanensis</name>
    <dbReference type="NCBI Taxonomy" id="393251"/>
    <lineage>
        <taxon>Bacteria</taxon>
        <taxon>Bacillati</taxon>
        <taxon>Bacillota</taxon>
        <taxon>Bacilli</taxon>
        <taxon>Bacillales</taxon>
        <taxon>Paenibacillaceae</taxon>
        <taxon>Paenibacillus</taxon>
    </lineage>
</organism>
<proteinExistence type="predicted"/>